<comment type="similarity">
    <text evidence="2">Belongs to the COA8 family.</text>
</comment>
<dbReference type="InterPro" id="IPR018796">
    <property type="entry name" value="COA8"/>
</dbReference>
<dbReference type="PANTHER" id="PTHR31107:SF2">
    <property type="entry name" value="CYTOCHROME C OXIDASE ASSEMBLY FACTOR 8"/>
    <property type="match status" value="1"/>
</dbReference>
<sequence length="167" mass="20022">MKTSLQKALCSLQIHNTKAVTVRMLSSKNDPLTQSCDVIGKPDAISNLRPYKFHIPATESNIEKTYRQERETVQSWNQEFWMKHNIKFTKEREQYIDDMKVKLAHEKNCSKDEIVVTADEMSVFYKTFLDKHWYIHMNYNLEWYKRNAKLIVLSIQTNMYKLYKKFV</sequence>
<dbReference type="EMBL" id="HBUF01307218">
    <property type="protein sequence ID" value="CAG6692454.1"/>
    <property type="molecule type" value="Transcribed_RNA"/>
</dbReference>
<dbReference type="EMBL" id="HBUF01307217">
    <property type="protein sequence ID" value="CAG6692452.1"/>
    <property type="molecule type" value="Transcribed_RNA"/>
</dbReference>
<keyword evidence="5" id="KW-0496">Mitochondrion</keyword>
<keyword evidence="3" id="KW-0999">Mitochondrion inner membrane</keyword>
<comment type="subcellular location">
    <subcellularLocation>
        <location evidence="1">Mitochondrion inner membrane</location>
        <topology evidence="1">Peripheral membrane protein</topology>
        <orientation evidence="1">Matrix side</orientation>
    </subcellularLocation>
</comment>
<evidence type="ECO:0000256" key="1">
    <source>
        <dbReference type="ARBA" id="ARBA00004443"/>
    </source>
</evidence>
<protein>
    <submittedName>
        <fullName evidence="7">Apoptogenic protein 1, mitochondrial</fullName>
    </submittedName>
</protein>
<dbReference type="GO" id="GO:0097193">
    <property type="term" value="P:intrinsic apoptotic signaling pathway"/>
    <property type="evidence" value="ECO:0007669"/>
    <property type="project" value="InterPro"/>
</dbReference>
<dbReference type="GO" id="GO:0005743">
    <property type="term" value="C:mitochondrial inner membrane"/>
    <property type="evidence" value="ECO:0007669"/>
    <property type="project" value="UniProtKB-SubCell"/>
</dbReference>
<evidence type="ECO:0000256" key="5">
    <source>
        <dbReference type="ARBA" id="ARBA00023128"/>
    </source>
</evidence>
<evidence type="ECO:0000256" key="6">
    <source>
        <dbReference type="ARBA" id="ARBA00023136"/>
    </source>
</evidence>
<organism evidence="7">
    <name type="scientific">Cacopsylla melanoneura</name>
    <dbReference type="NCBI Taxonomy" id="428564"/>
    <lineage>
        <taxon>Eukaryota</taxon>
        <taxon>Metazoa</taxon>
        <taxon>Ecdysozoa</taxon>
        <taxon>Arthropoda</taxon>
        <taxon>Hexapoda</taxon>
        <taxon>Insecta</taxon>
        <taxon>Pterygota</taxon>
        <taxon>Neoptera</taxon>
        <taxon>Paraneoptera</taxon>
        <taxon>Hemiptera</taxon>
        <taxon>Sternorrhyncha</taxon>
        <taxon>Psylloidea</taxon>
        <taxon>Psyllidae</taxon>
        <taxon>Psyllinae</taxon>
        <taxon>Cacopsylla</taxon>
    </lineage>
</organism>
<reference evidence="7" key="1">
    <citation type="submission" date="2021-05" db="EMBL/GenBank/DDBJ databases">
        <authorList>
            <person name="Alioto T."/>
            <person name="Alioto T."/>
            <person name="Gomez Garrido J."/>
        </authorList>
    </citation>
    <scope>NUCLEOTIDE SEQUENCE</scope>
</reference>
<dbReference type="EMBL" id="HBUF01165653">
    <property type="protein sequence ID" value="CAG6651107.1"/>
    <property type="molecule type" value="Transcribed_RNA"/>
</dbReference>
<keyword evidence="4" id="KW-0809">Transit peptide</keyword>
<evidence type="ECO:0000256" key="3">
    <source>
        <dbReference type="ARBA" id="ARBA00022792"/>
    </source>
</evidence>
<dbReference type="Pfam" id="PF10231">
    <property type="entry name" value="COA8"/>
    <property type="match status" value="1"/>
</dbReference>
<evidence type="ECO:0000313" key="7">
    <source>
        <dbReference type="EMBL" id="CAG6692452.1"/>
    </source>
</evidence>
<dbReference type="AlphaFoldDB" id="A0A8D8TUJ5"/>
<evidence type="ECO:0000256" key="2">
    <source>
        <dbReference type="ARBA" id="ARBA00005453"/>
    </source>
</evidence>
<accession>A0A8D8TUJ5</accession>
<dbReference type="PANTHER" id="PTHR31107">
    <property type="entry name" value="APOPTOGENIC PROTEIN 1, MITOCHONDRIAL"/>
    <property type="match status" value="1"/>
</dbReference>
<name>A0A8D8TUJ5_9HEMI</name>
<keyword evidence="6" id="KW-0472">Membrane</keyword>
<evidence type="ECO:0000256" key="4">
    <source>
        <dbReference type="ARBA" id="ARBA00022946"/>
    </source>
</evidence>
<proteinExistence type="inferred from homology"/>